<dbReference type="SUPFAM" id="SSF51569">
    <property type="entry name" value="Aldolase"/>
    <property type="match status" value="1"/>
</dbReference>
<feature type="active site" description="Schiff-base intermediate with substrate" evidence="4">
    <location>
        <position position="165"/>
    </location>
</feature>
<dbReference type="EMBL" id="JPRJ01000063">
    <property type="protein sequence ID" value="KFF14942.1"/>
    <property type="molecule type" value="Genomic_DNA"/>
</dbReference>
<feature type="binding site" evidence="5">
    <location>
        <position position="49"/>
    </location>
    <ligand>
        <name>pyruvate</name>
        <dbReference type="ChEBI" id="CHEBI:15361"/>
    </ligand>
</feature>
<protein>
    <submittedName>
        <fullName evidence="6">Dihydrodipicolinate synthase</fullName>
    </submittedName>
</protein>
<dbReference type="GO" id="GO:0005829">
    <property type="term" value="C:cytosol"/>
    <property type="evidence" value="ECO:0007669"/>
    <property type="project" value="TreeGrafter"/>
</dbReference>
<dbReference type="GO" id="GO:0008840">
    <property type="term" value="F:4-hydroxy-tetrahydrodipicolinate synthase activity"/>
    <property type="evidence" value="ECO:0007669"/>
    <property type="project" value="TreeGrafter"/>
</dbReference>
<evidence type="ECO:0000313" key="6">
    <source>
        <dbReference type="EMBL" id="KFF14942.1"/>
    </source>
</evidence>
<dbReference type="SMART" id="SM01130">
    <property type="entry name" value="DHDPS"/>
    <property type="match status" value="1"/>
</dbReference>
<dbReference type="STRING" id="558152.IQ37_18940"/>
<dbReference type="PANTHER" id="PTHR12128">
    <property type="entry name" value="DIHYDRODIPICOLINATE SYNTHASE"/>
    <property type="match status" value="1"/>
</dbReference>
<comment type="caution">
    <text evidence="6">The sequence shown here is derived from an EMBL/GenBank/DDBJ whole genome shotgun (WGS) entry which is preliminary data.</text>
</comment>
<dbReference type="Pfam" id="PF00701">
    <property type="entry name" value="DHDPS"/>
    <property type="match status" value="1"/>
</dbReference>
<evidence type="ECO:0000313" key="7">
    <source>
        <dbReference type="Proteomes" id="UP000028709"/>
    </source>
</evidence>
<organism evidence="6 7">
    <name type="scientific">Chryseobacterium piperi</name>
    <dbReference type="NCBI Taxonomy" id="558152"/>
    <lineage>
        <taxon>Bacteria</taxon>
        <taxon>Pseudomonadati</taxon>
        <taxon>Bacteroidota</taxon>
        <taxon>Flavobacteriia</taxon>
        <taxon>Flavobacteriales</taxon>
        <taxon>Weeksellaceae</taxon>
        <taxon>Chryseobacterium group</taxon>
        <taxon>Chryseobacterium</taxon>
    </lineage>
</organism>
<reference evidence="6 7" key="1">
    <citation type="submission" date="2014-07" db="EMBL/GenBank/DDBJ databases">
        <title>Genome of Chryseobacterium piperi CTM.</title>
        <authorList>
            <person name="Pipes S.E."/>
            <person name="Stropko S.J."/>
            <person name="Newman J.D."/>
        </authorList>
    </citation>
    <scope>NUCLEOTIDE SEQUENCE [LARGE SCALE GENOMIC DNA]</scope>
    <source>
        <strain evidence="6 7">CTM</strain>
    </source>
</reference>
<sequence>MKNVPFKGIIAYPITPFDANEKVDIPLFKKLVERLVISGNHGIAPLGSTGVLPYLSDEEKEAITEATIQQVKGRIPTLVGVSNLTTEKTVYHAQFAEKSGADAVMIIPMTYWKLTDDEIVTHYDTVARKISIPIMAYNNPATGGVDMSPALLKRLLEIPNVTMIKESTGDIQRMHYLRKELGEDVAFYNGSNPLALAAFAAGARGWCTAAPNLIPELNIGLYQAIENNQLREAQDIFYQQVELLKFIVAKGLPRAVKAGLNILGEEGGNLRSPLKPLQEKEIEELKIIIKNLKK</sequence>
<gene>
    <name evidence="6" type="ORF">IQ37_18940</name>
</gene>
<dbReference type="CDD" id="cd00408">
    <property type="entry name" value="DHDPS-like"/>
    <property type="match status" value="1"/>
</dbReference>
<dbReference type="PANTHER" id="PTHR12128:SF66">
    <property type="entry name" value="4-HYDROXY-2-OXOGLUTARATE ALDOLASE, MITOCHONDRIAL"/>
    <property type="match status" value="1"/>
</dbReference>
<dbReference type="InterPro" id="IPR013785">
    <property type="entry name" value="Aldolase_TIM"/>
</dbReference>
<evidence type="ECO:0000256" key="2">
    <source>
        <dbReference type="ARBA" id="ARBA00023239"/>
    </source>
</evidence>
<dbReference type="eggNOG" id="COG0329">
    <property type="taxonomic scope" value="Bacteria"/>
</dbReference>
<proteinExistence type="inferred from homology"/>
<evidence type="ECO:0000256" key="4">
    <source>
        <dbReference type="PIRSR" id="PIRSR001365-1"/>
    </source>
</evidence>
<dbReference type="PIRSF" id="PIRSF001365">
    <property type="entry name" value="DHDPS"/>
    <property type="match status" value="1"/>
</dbReference>
<dbReference type="InterPro" id="IPR002220">
    <property type="entry name" value="DapA-like"/>
</dbReference>
<evidence type="ECO:0000256" key="1">
    <source>
        <dbReference type="ARBA" id="ARBA00007592"/>
    </source>
</evidence>
<feature type="active site" description="Proton donor/acceptor" evidence="4">
    <location>
        <position position="137"/>
    </location>
</feature>
<evidence type="ECO:0000256" key="5">
    <source>
        <dbReference type="PIRSR" id="PIRSR001365-2"/>
    </source>
</evidence>
<dbReference type="PRINTS" id="PR00146">
    <property type="entry name" value="DHPICSNTHASE"/>
</dbReference>
<comment type="similarity">
    <text evidence="1 3">Belongs to the DapA family.</text>
</comment>
<keyword evidence="7" id="KW-1185">Reference proteome</keyword>
<dbReference type="Proteomes" id="UP000028709">
    <property type="component" value="Unassembled WGS sequence"/>
</dbReference>
<accession>A0A086AE28</accession>
<dbReference type="OrthoDB" id="9778880at2"/>
<dbReference type="AlphaFoldDB" id="A0A086AE28"/>
<dbReference type="KEGG" id="cpip:CJF12_04625"/>
<evidence type="ECO:0000256" key="3">
    <source>
        <dbReference type="PIRNR" id="PIRNR001365"/>
    </source>
</evidence>
<dbReference type="RefSeq" id="WP_034687990.1">
    <property type="nucleotide sequence ID" value="NZ_CP023049.2"/>
</dbReference>
<keyword evidence="2 3" id="KW-0456">Lyase</keyword>
<dbReference type="Gene3D" id="3.20.20.70">
    <property type="entry name" value="Aldolase class I"/>
    <property type="match status" value="1"/>
</dbReference>
<name>A0A086AE28_9FLAO</name>